<dbReference type="EC" id="2.7.11.1" evidence="1"/>
<keyword evidence="5 11" id="KW-0418">Kinase</keyword>
<dbReference type="Pfam" id="PF00069">
    <property type="entry name" value="Pkinase"/>
    <property type="match status" value="1"/>
</dbReference>
<keyword evidence="9" id="KW-0812">Transmembrane</keyword>
<evidence type="ECO:0000256" key="9">
    <source>
        <dbReference type="SAM" id="Phobius"/>
    </source>
</evidence>
<evidence type="ECO:0000256" key="7">
    <source>
        <dbReference type="PROSITE-ProRule" id="PRU10141"/>
    </source>
</evidence>
<evidence type="ECO:0000256" key="3">
    <source>
        <dbReference type="ARBA" id="ARBA00022679"/>
    </source>
</evidence>
<feature type="compositionally biased region" description="Low complexity" evidence="8">
    <location>
        <begin position="434"/>
        <end position="464"/>
    </location>
</feature>
<dbReference type="Gene3D" id="1.10.510.10">
    <property type="entry name" value="Transferase(Phosphotransferase) domain 1"/>
    <property type="match status" value="1"/>
</dbReference>
<keyword evidence="9" id="KW-0472">Membrane</keyword>
<dbReference type="SUPFAM" id="SSF56112">
    <property type="entry name" value="Protein kinase-like (PK-like)"/>
    <property type="match status" value="1"/>
</dbReference>
<keyword evidence="2 11" id="KW-0723">Serine/threonine-protein kinase</keyword>
<keyword evidence="9" id="KW-1133">Transmembrane helix</keyword>
<feature type="domain" description="Protein kinase" evidence="10">
    <location>
        <begin position="15"/>
        <end position="281"/>
    </location>
</feature>
<evidence type="ECO:0000256" key="8">
    <source>
        <dbReference type="SAM" id="MobiDB-lite"/>
    </source>
</evidence>
<dbReference type="Gene3D" id="3.30.200.20">
    <property type="entry name" value="Phosphorylase Kinase, domain 1"/>
    <property type="match status" value="1"/>
</dbReference>
<reference evidence="11 12" key="1">
    <citation type="submission" date="2021-01" db="EMBL/GenBank/DDBJ databases">
        <title>Streptomyces acididurans sp. nov., isolated from a peat swamp forest soil.</title>
        <authorList>
            <person name="Chantavorakit T."/>
            <person name="Duangmal K."/>
        </authorList>
    </citation>
    <scope>NUCLEOTIDE SEQUENCE [LARGE SCALE GENOMIC DNA]</scope>
    <source>
        <strain evidence="11 12">KK5PA1</strain>
    </source>
</reference>
<feature type="region of interest" description="Disordered" evidence="8">
    <location>
        <begin position="286"/>
        <end position="334"/>
    </location>
</feature>
<evidence type="ECO:0000256" key="1">
    <source>
        <dbReference type="ARBA" id="ARBA00012513"/>
    </source>
</evidence>
<gene>
    <name evidence="11" type="ORF">ITX44_09220</name>
</gene>
<evidence type="ECO:0000256" key="5">
    <source>
        <dbReference type="ARBA" id="ARBA00022777"/>
    </source>
</evidence>
<dbReference type="PROSITE" id="PS00107">
    <property type="entry name" value="PROTEIN_KINASE_ATP"/>
    <property type="match status" value="1"/>
</dbReference>
<dbReference type="PANTHER" id="PTHR43289:SF6">
    <property type="entry name" value="SERINE_THREONINE-PROTEIN KINASE NEKL-3"/>
    <property type="match status" value="1"/>
</dbReference>
<dbReference type="InterPro" id="IPR017441">
    <property type="entry name" value="Protein_kinase_ATP_BS"/>
</dbReference>
<accession>A0ABS2TQD1</accession>
<dbReference type="GO" id="GO:0004674">
    <property type="term" value="F:protein serine/threonine kinase activity"/>
    <property type="evidence" value="ECO:0007669"/>
    <property type="project" value="UniProtKB-KW"/>
</dbReference>
<dbReference type="Proteomes" id="UP000749040">
    <property type="component" value="Unassembled WGS sequence"/>
</dbReference>
<feature type="region of interest" description="Disordered" evidence="8">
    <location>
        <begin position="376"/>
        <end position="396"/>
    </location>
</feature>
<keyword evidence="6 7" id="KW-0067">ATP-binding</keyword>
<dbReference type="RefSeq" id="WP_205356576.1">
    <property type="nucleotide sequence ID" value="NZ_JADKYB010000004.1"/>
</dbReference>
<keyword evidence="3" id="KW-0808">Transferase</keyword>
<organism evidence="11 12">
    <name type="scientific">Actinacidiphila acididurans</name>
    <dbReference type="NCBI Taxonomy" id="2784346"/>
    <lineage>
        <taxon>Bacteria</taxon>
        <taxon>Bacillati</taxon>
        <taxon>Actinomycetota</taxon>
        <taxon>Actinomycetes</taxon>
        <taxon>Kitasatosporales</taxon>
        <taxon>Streptomycetaceae</taxon>
        <taxon>Actinacidiphila</taxon>
    </lineage>
</organism>
<keyword evidence="12" id="KW-1185">Reference proteome</keyword>
<comment type="caution">
    <text evidence="11">The sequence shown here is derived from an EMBL/GenBank/DDBJ whole genome shotgun (WGS) entry which is preliminary data.</text>
</comment>
<dbReference type="InterPro" id="IPR011009">
    <property type="entry name" value="Kinase-like_dom_sf"/>
</dbReference>
<sequence length="619" mass="64908">MVGQVEEGRLVAGRYRLVERIGRGGMGTVWLAEDELLGRRVAVKKLHPPQPHMMEDELATLFERTRREARAAARISHPNVIVVHDVVDDAGLPSIVMEYVPSVTLGERLKKHGPLPPAEVARIGRGMIAALRAAHQAGVLHRDVKPGNVLLGEEDGTQAQGYGGGRVVLTDFGIAQASGTTTLTRTGELIGSIDFLSPERIRGAMPGPEADLWALGATLFQAIEGTSPFRRPTAIETAYAIAEDPVPRTSAGPLSRVIAGLLAKEPEQRLSVEEAERMLRLSEAEQETALVEGLSERPGPHREAPAPLPAAEPPTRSQPSAAVPAPTGTSGYATGSPYAPGSSYASGGVPAGGTYGSGGGPAGTYGSGGGPAGGTYGSGSWSQGSGTGTPVPAPARPARRRKALPWFAAAVAVVVLASAAALVVTRLRSDDHTGPTAGPSPSAPVSTAPAPGPTATGPTATAPSTTPPPPVPAGYHLVSRPDHGYAVPVPDGWTRTVKDNGDEVDWVDPTGLVGLKVSALPFGSNDPYQHWVTLEPQTRDQVHQYHRERLERTTWGNEPAAIWQFTFSGSIRDFRAADLGFGKPGGTEYAVYLSAPKSQWATYLPVFQTAVDGFRVTNQ</sequence>
<evidence type="ECO:0000313" key="11">
    <source>
        <dbReference type="EMBL" id="MBM9504716.1"/>
    </source>
</evidence>
<feature type="region of interest" description="Disordered" evidence="8">
    <location>
        <begin position="430"/>
        <end position="479"/>
    </location>
</feature>
<dbReference type="PROSITE" id="PS50011">
    <property type="entry name" value="PROTEIN_KINASE_DOM"/>
    <property type="match status" value="1"/>
</dbReference>
<evidence type="ECO:0000256" key="4">
    <source>
        <dbReference type="ARBA" id="ARBA00022741"/>
    </source>
</evidence>
<dbReference type="PANTHER" id="PTHR43289">
    <property type="entry name" value="MITOGEN-ACTIVATED PROTEIN KINASE KINASE KINASE 20-RELATED"/>
    <property type="match status" value="1"/>
</dbReference>
<evidence type="ECO:0000313" key="12">
    <source>
        <dbReference type="Proteomes" id="UP000749040"/>
    </source>
</evidence>
<proteinExistence type="predicted"/>
<dbReference type="CDD" id="cd14014">
    <property type="entry name" value="STKc_PknB_like"/>
    <property type="match status" value="1"/>
</dbReference>
<evidence type="ECO:0000259" key="10">
    <source>
        <dbReference type="PROSITE" id="PS50011"/>
    </source>
</evidence>
<evidence type="ECO:0000256" key="6">
    <source>
        <dbReference type="ARBA" id="ARBA00022840"/>
    </source>
</evidence>
<keyword evidence="4 7" id="KW-0547">Nucleotide-binding</keyword>
<dbReference type="PROSITE" id="PS00108">
    <property type="entry name" value="PROTEIN_KINASE_ST"/>
    <property type="match status" value="1"/>
</dbReference>
<protein>
    <recommendedName>
        <fullName evidence="1">non-specific serine/threonine protein kinase</fullName>
        <ecNumber evidence="1">2.7.11.1</ecNumber>
    </recommendedName>
</protein>
<evidence type="ECO:0000256" key="2">
    <source>
        <dbReference type="ARBA" id="ARBA00022527"/>
    </source>
</evidence>
<dbReference type="InterPro" id="IPR008271">
    <property type="entry name" value="Ser/Thr_kinase_AS"/>
</dbReference>
<name>A0ABS2TQD1_9ACTN</name>
<feature type="compositionally biased region" description="Basic and acidic residues" evidence="8">
    <location>
        <begin position="294"/>
        <end position="304"/>
    </location>
</feature>
<feature type="transmembrane region" description="Helical" evidence="9">
    <location>
        <begin position="403"/>
        <end position="424"/>
    </location>
</feature>
<feature type="compositionally biased region" description="Low complexity" evidence="8">
    <location>
        <begin position="378"/>
        <end position="390"/>
    </location>
</feature>
<dbReference type="InterPro" id="IPR000719">
    <property type="entry name" value="Prot_kinase_dom"/>
</dbReference>
<feature type="binding site" evidence="7">
    <location>
        <position position="45"/>
    </location>
    <ligand>
        <name>ATP</name>
        <dbReference type="ChEBI" id="CHEBI:30616"/>
    </ligand>
</feature>
<dbReference type="EMBL" id="JADKYB010000004">
    <property type="protein sequence ID" value="MBM9504716.1"/>
    <property type="molecule type" value="Genomic_DNA"/>
</dbReference>
<dbReference type="SMART" id="SM00220">
    <property type="entry name" value="S_TKc"/>
    <property type="match status" value="1"/>
</dbReference>